<protein>
    <submittedName>
        <fullName evidence="2">Uncharacterized protein</fullName>
    </submittedName>
</protein>
<keyword evidence="1" id="KW-0812">Transmembrane</keyword>
<comment type="caution">
    <text evidence="2">The sequence shown here is derived from an EMBL/GenBank/DDBJ whole genome shotgun (WGS) entry which is preliminary data.</text>
</comment>
<dbReference type="RefSeq" id="WP_345103296.1">
    <property type="nucleotide sequence ID" value="NZ_BAABCV010000006.1"/>
</dbReference>
<feature type="transmembrane region" description="Helical" evidence="1">
    <location>
        <begin position="119"/>
        <end position="142"/>
    </location>
</feature>
<keyword evidence="3" id="KW-1185">Reference proteome</keyword>
<evidence type="ECO:0000256" key="1">
    <source>
        <dbReference type="SAM" id="Phobius"/>
    </source>
</evidence>
<gene>
    <name evidence="2" type="ORF">GCM10022392_18870</name>
</gene>
<accession>A0ABP7WSS9</accession>
<evidence type="ECO:0000313" key="2">
    <source>
        <dbReference type="EMBL" id="GAA4095964.1"/>
    </source>
</evidence>
<organism evidence="2 3">
    <name type="scientific">Mucilaginibacter panaciglaebae</name>
    <dbReference type="NCBI Taxonomy" id="502331"/>
    <lineage>
        <taxon>Bacteria</taxon>
        <taxon>Pseudomonadati</taxon>
        <taxon>Bacteroidota</taxon>
        <taxon>Sphingobacteriia</taxon>
        <taxon>Sphingobacteriales</taxon>
        <taxon>Sphingobacteriaceae</taxon>
        <taxon>Mucilaginibacter</taxon>
    </lineage>
</organism>
<name>A0ABP7WSS9_9SPHI</name>
<proteinExistence type="predicted"/>
<reference evidence="3" key="1">
    <citation type="journal article" date="2019" name="Int. J. Syst. Evol. Microbiol.">
        <title>The Global Catalogue of Microorganisms (GCM) 10K type strain sequencing project: providing services to taxonomists for standard genome sequencing and annotation.</title>
        <authorList>
            <consortium name="The Broad Institute Genomics Platform"/>
            <consortium name="The Broad Institute Genome Sequencing Center for Infectious Disease"/>
            <person name="Wu L."/>
            <person name="Ma J."/>
        </authorList>
    </citation>
    <scope>NUCLEOTIDE SEQUENCE [LARGE SCALE GENOMIC DNA]</scope>
    <source>
        <strain evidence="3">JCM 17085</strain>
    </source>
</reference>
<dbReference type="EMBL" id="BAABCV010000006">
    <property type="protein sequence ID" value="GAA4095964.1"/>
    <property type="molecule type" value="Genomic_DNA"/>
</dbReference>
<evidence type="ECO:0000313" key="3">
    <source>
        <dbReference type="Proteomes" id="UP001500841"/>
    </source>
</evidence>
<sequence length="181" mass="20888">MESIYIQILEELSKAQLEKRHDITIFSRTLFNRPCDNVDLHFDLVGDEIESFLLIMNTNSHIKYEKHQYGAHDKFEASITTIGLDYLEKRKLYQSNILLNESVTSLNNATINNFRAQKWFSIGTVFFTFVTAVMGVLTFFSVHETSAKTGQLEQNIQSVKEGLKNQKTEAPHPQSQKAFHR</sequence>
<keyword evidence="1" id="KW-0472">Membrane</keyword>
<dbReference type="Proteomes" id="UP001500841">
    <property type="component" value="Unassembled WGS sequence"/>
</dbReference>
<keyword evidence="1" id="KW-1133">Transmembrane helix</keyword>